<dbReference type="InterPro" id="IPR018687">
    <property type="entry name" value="DUF2177_membr"/>
</dbReference>
<organism evidence="2 3">
    <name type="scientific">Pseudomonas protegens</name>
    <dbReference type="NCBI Taxonomy" id="380021"/>
    <lineage>
        <taxon>Bacteria</taxon>
        <taxon>Pseudomonadati</taxon>
        <taxon>Pseudomonadota</taxon>
        <taxon>Gammaproteobacteria</taxon>
        <taxon>Pseudomonadales</taxon>
        <taxon>Pseudomonadaceae</taxon>
        <taxon>Pseudomonas</taxon>
    </lineage>
</organism>
<sequence>MKTTLVAWLATLLAFLLLDALWLGLMMGPTYRAQLGSLLLEQPRLLPAALFYLLYVTGCLLFAVRPALQQGGWRRAARLGALLGLVSYGTYDLSNWATLQAWPAALALLDMAWGMLVSALASGFGVFCACRWAPDAGRGPQV</sequence>
<name>A0A2T6GP71_9PSED</name>
<comment type="caution">
    <text evidence="2">The sequence shown here is derived from an EMBL/GenBank/DDBJ whole genome shotgun (WGS) entry which is preliminary data.</text>
</comment>
<dbReference type="AlphaFoldDB" id="A0A2T6GP71"/>
<feature type="transmembrane region" description="Helical" evidence="1">
    <location>
        <begin position="76"/>
        <end position="91"/>
    </location>
</feature>
<feature type="transmembrane region" description="Helical" evidence="1">
    <location>
        <begin position="111"/>
        <end position="133"/>
    </location>
</feature>
<protein>
    <submittedName>
        <fullName evidence="2">DUF2177 domain-containing protein</fullName>
    </submittedName>
</protein>
<dbReference type="RefSeq" id="WP_108544749.1">
    <property type="nucleotide sequence ID" value="NZ_PYJM01000002.1"/>
</dbReference>
<evidence type="ECO:0000313" key="3">
    <source>
        <dbReference type="Proteomes" id="UP000244178"/>
    </source>
</evidence>
<evidence type="ECO:0000313" key="2">
    <source>
        <dbReference type="EMBL" id="PUA45926.1"/>
    </source>
</evidence>
<dbReference type="Proteomes" id="UP000244178">
    <property type="component" value="Unassembled WGS sequence"/>
</dbReference>
<proteinExistence type="predicted"/>
<keyword evidence="1" id="KW-0812">Transmembrane</keyword>
<reference evidence="2 3" key="1">
    <citation type="submission" date="2018-03" db="EMBL/GenBank/DDBJ databases">
        <title>Draft genome sequence of the plant growth promoting rhizobacterium Pseudomonas protegens strain BNJ-SS-45 isolated from wheat (Triticum aestivum) rhizosphere.</title>
        <authorList>
            <person name="Bajpai A."/>
            <person name="Shende K."/>
            <person name="Meena N."/>
            <person name="Upadhyayula S.R."/>
            <person name="Suravajhala P."/>
            <person name="Medicherla K.M."/>
            <person name="Johri B.N."/>
        </authorList>
    </citation>
    <scope>NUCLEOTIDE SEQUENCE [LARGE SCALE GENOMIC DNA]</scope>
    <source>
        <strain evidence="2 3">BNJ-SS-45</strain>
    </source>
</reference>
<accession>A0A2T6GP71</accession>
<dbReference type="EMBL" id="PYJM01000002">
    <property type="protein sequence ID" value="PUA45926.1"/>
    <property type="molecule type" value="Genomic_DNA"/>
</dbReference>
<gene>
    <name evidence="2" type="ORF">C5U62_10705</name>
</gene>
<keyword evidence="1" id="KW-0472">Membrane</keyword>
<evidence type="ECO:0000256" key="1">
    <source>
        <dbReference type="SAM" id="Phobius"/>
    </source>
</evidence>
<dbReference type="Pfam" id="PF09945">
    <property type="entry name" value="DUF2177"/>
    <property type="match status" value="1"/>
</dbReference>
<keyword evidence="1" id="KW-1133">Transmembrane helix</keyword>
<feature type="transmembrane region" description="Helical" evidence="1">
    <location>
        <begin position="44"/>
        <end position="64"/>
    </location>
</feature>